<feature type="compositionally biased region" description="Polar residues" evidence="1">
    <location>
        <begin position="70"/>
        <end position="91"/>
    </location>
</feature>
<accession>A0A4Y2T092</accession>
<organism evidence="2 4">
    <name type="scientific">Araneus ventricosus</name>
    <name type="common">Orbweaver spider</name>
    <name type="synonym">Epeira ventricosa</name>
    <dbReference type="NCBI Taxonomy" id="182803"/>
    <lineage>
        <taxon>Eukaryota</taxon>
        <taxon>Metazoa</taxon>
        <taxon>Ecdysozoa</taxon>
        <taxon>Arthropoda</taxon>
        <taxon>Chelicerata</taxon>
        <taxon>Arachnida</taxon>
        <taxon>Araneae</taxon>
        <taxon>Araneomorphae</taxon>
        <taxon>Entelegynae</taxon>
        <taxon>Araneoidea</taxon>
        <taxon>Araneidae</taxon>
        <taxon>Araneus</taxon>
    </lineage>
</organism>
<sequence>MKRNTICSSQDQCVNTDNPMDVRSARAPWPHKKDTGDREGHQRYRDVSPNLGKGNVRKKSSKQTAKNKKLTATTIKKIQGNKRSTGLQTASSGGGGH</sequence>
<evidence type="ECO:0000313" key="4">
    <source>
        <dbReference type="Proteomes" id="UP000499080"/>
    </source>
</evidence>
<evidence type="ECO:0000313" key="3">
    <source>
        <dbReference type="EMBL" id="GBN93314.1"/>
    </source>
</evidence>
<dbReference type="EMBL" id="BGPR01024886">
    <property type="protein sequence ID" value="GBN93314.1"/>
    <property type="molecule type" value="Genomic_DNA"/>
</dbReference>
<dbReference type="AlphaFoldDB" id="A0A4Y2T092"/>
<feature type="compositionally biased region" description="Basic and acidic residues" evidence="1">
    <location>
        <begin position="31"/>
        <end position="46"/>
    </location>
</feature>
<feature type="compositionally biased region" description="Polar residues" evidence="1">
    <location>
        <begin position="1"/>
        <end position="18"/>
    </location>
</feature>
<protein>
    <submittedName>
        <fullName evidence="2">Uncharacterized protein</fullName>
    </submittedName>
</protein>
<dbReference type="Proteomes" id="UP000499080">
    <property type="component" value="Unassembled WGS sequence"/>
</dbReference>
<proteinExistence type="predicted"/>
<feature type="region of interest" description="Disordered" evidence="1">
    <location>
        <begin position="1"/>
        <end position="97"/>
    </location>
</feature>
<comment type="caution">
    <text evidence="2">The sequence shown here is derived from an EMBL/GenBank/DDBJ whole genome shotgun (WGS) entry which is preliminary data.</text>
</comment>
<gene>
    <name evidence="2" type="ORF">AVEN_168463_1</name>
    <name evidence="3" type="ORF">AVEN_2257_1</name>
</gene>
<name>A0A4Y2T092_ARAVE</name>
<keyword evidence="4" id="KW-1185">Reference proteome</keyword>
<dbReference type="EMBL" id="BGPR01024883">
    <property type="protein sequence ID" value="GBN93310.1"/>
    <property type="molecule type" value="Genomic_DNA"/>
</dbReference>
<evidence type="ECO:0000256" key="1">
    <source>
        <dbReference type="SAM" id="MobiDB-lite"/>
    </source>
</evidence>
<feature type="compositionally biased region" description="Basic residues" evidence="1">
    <location>
        <begin position="55"/>
        <end position="69"/>
    </location>
</feature>
<reference evidence="2 4" key="1">
    <citation type="journal article" date="2019" name="Sci. Rep.">
        <title>Orb-weaving spider Araneus ventricosus genome elucidates the spidroin gene catalogue.</title>
        <authorList>
            <person name="Kono N."/>
            <person name="Nakamura H."/>
            <person name="Ohtoshi R."/>
            <person name="Moran D.A.P."/>
            <person name="Shinohara A."/>
            <person name="Yoshida Y."/>
            <person name="Fujiwara M."/>
            <person name="Mori M."/>
            <person name="Tomita M."/>
            <person name="Arakawa K."/>
        </authorList>
    </citation>
    <scope>NUCLEOTIDE SEQUENCE [LARGE SCALE GENOMIC DNA]</scope>
</reference>
<evidence type="ECO:0000313" key="2">
    <source>
        <dbReference type="EMBL" id="GBN93310.1"/>
    </source>
</evidence>